<dbReference type="STRING" id="36844.SAMN04488501_105155"/>
<feature type="transmembrane region" description="Helical" evidence="1">
    <location>
        <begin position="12"/>
        <end position="35"/>
    </location>
</feature>
<dbReference type="AlphaFoldDB" id="A0A0L6ZEJ7"/>
<feature type="transmembrane region" description="Helical" evidence="1">
    <location>
        <begin position="153"/>
        <end position="171"/>
    </location>
</feature>
<protein>
    <recommendedName>
        <fullName evidence="4">ABC-2 family transporter protein</fullName>
    </recommendedName>
</protein>
<feature type="transmembrane region" description="Helical" evidence="1">
    <location>
        <begin position="80"/>
        <end position="108"/>
    </location>
</feature>
<keyword evidence="1" id="KW-0472">Membrane</keyword>
<dbReference type="EMBL" id="LHUR01000005">
    <property type="protein sequence ID" value="KOA21400.1"/>
    <property type="molecule type" value="Genomic_DNA"/>
</dbReference>
<dbReference type="Pfam" id="PF13346">
    <property type="entry name" value="ABC2_membrane_5"/>
    <property type="match status" value="1"/>
</dbReference>
<feature type="transmembrane region" description="Helical" evidence="1">
    <location>
        <begin position="191"/>
        <end position="212"/>
    </location>
</feature>
<dbReference type="PANTHER" id="PTHR41309">
    <property type="entry name" value="MEMBRANE PROTEIN-RELATED"/>
    <property type="match status" value="1"/>
</dbReference>
<dbReference type="PANTHER" id="PTHR41309:SF2">
    <property type="entry name" value="MEMBRANE PROTEIN"/>
    <property type="match status" value="1"/>
</dbReference>
<evidence type="ECO:0000313" key="3">
    <source>
        <dbReference type="Proteomes" id="UP000037043"/>
    </source>
</evidence>
<evidence type="ECO:0000256" key="1">
    <source>
        <dbReference type="SAM" id="Phobius"/>
    </source>
</evidence>
<keyword evidence="1" id="KW-1133">Transmembrane helix</keyword>
<dbReference type="RefSeq" id="WP_052219684.1">
    <property type="nucleotide sequence ID" value="NZ_LHUR01000005.1"/>
</dbReference>
<accession>A0A0L6ZEJ7</accession>
<dbReference type="Proteomes" id="UP000037043">
    <property type="component" value="Unassembled WGS sequence"/>
</dbReference>
<evidence type="ECO:0008006" key="4">
    <source>
        <dbReference type="Google" id="ProtNLM"/>
    </source>
</evidence>
<name>A0A0L6ZEJ7_9CLOT</name>
<reference evidence="3" key="1">
    <citation type="submission" date="2015-08" db="EMBL/GenBank/DDBJ databases">
        <title>Genome sequence of the strict anaerobe Clostridium homopropionicum LuHBu1 (DSM 5847T).</title>
        <authorList>
            <person name="Poehlein A."/>
            <person name="Beck M."/>
            <person name="Schiel-Bengelsdorf B."/>
            <person name="Bengelsdorf F.R."/>
            <person name="Daniel R."/>
            <person name="Duerre P."/>
        </authorList>
    </citation>
    <scope>NUCLEOTIDE SEQUENCE [LARGE SCALE GENOMIC DNA]</scope>
    <source>
        <strain evidence="3">DSM 5847</strain>
    </source>
</reference>
<feature type="transmembrane region" description="Helical" evidence="1">
    <location>
        <begin position="120"/>
        <end position="141"/>
    </location>
</feature>
<comment type="caution">
    <text evidence="2">The sequence shown here is derived from an EMBL/GenBank/DDBJ whole genome shotgun (WGS) entry which is preliminary data.</text>
</comment>
<dbReference type="InterPro" id="IPR025699">
    <property type="entry name" value="ABC2_memb-like"/>
</dbReference>
<feature type="transmembrane region" description="Helical" evidence="1">
    <location>
        <begin position="41"/>
        <end position="59"/>
    </location>
</feature>
<keyword evidence="1" id="KW-0812">Transmembrane</keyword>
<dbReference type="PATRIC" id="fig|1121318.3.peg.70"/>
<sequence>MLNLIKKDFALTFNFKTLFIFTLYFIFLITIADALPSDNKYILTITTIAYFISTESFIYDDKTKGEYIINSLPLTRKEVVLSKYLSIGIYIIVALFFTSLLGGIIASLKIFSGLTFINLRVIKLVLIATIAMVSISFPLLFKYNYRKTKVINILLYLGFYTLINTASNIIGSDFVITYKAFLDDNLFKTKLICLLGIIFILIISITISLKFYENKDI</sequence>
<proteinExistence type="predicted"/>
<evidence type="ECO:0000313" key="2">
    <source>
        <dbReference type="EMBL" id="KOA21400.1"/>
    </source>
</evidence>
<organism evidence="2 3">
    <name type="scientific">Clostridium homopropionicum DSM 5847</name>
    <dbReference type="NCBI Taxonomy" id="1121318"/>
    <lineage>
        <taxon>Bacteria</taxon>
        <taxon>Bacillati</taxon>
        <taxon>Bacillota</taxon>
        <taxon>Clostridia</taxon>
        <taxon>Eubacteriales</taxon>
        <taxon>Clostridiaceae</taxon>
        <taxon>Clostridium</taxon>
    </lineage>
</organism>
<keyword evidence="3" id="KW-1185">Reference proteome</keyword>
<gene>
    <name evidence="2" type="ORF">CLHOM_00710</name>
</gene>